<dbReference type="PANTHER" id="PTHR33317:SF4">
    <property type="entry name" value="POLYNUCLEOTIDYL TRANSFERASE, RIBONUCLEASE H-LIKE SUPERFAMILY PROTEIN"/>
    <property type="match status" value="1"/>
</dbReference>
<dbReference type="GO" id="GO:0000967">
    <property type="term" value="P:rRNA 5'-end processing"/>
    <property type="evidence" value="ECO:0007669"/>
    <property type="project" value="TreeGrafter"/>
</dbReference>
<dbReference type="InterPro" id="IPR037027">
    <property type="entry name" value="YqgF/RNaseH-like_dom_sf"/>
</dbReference>
<dbReference type="GO" id="GO:0016787">
    <property type="term" value="F:hydrolase activity"/>
    <property type="evidence" value="ECO:0007669"/>
    <property type="project" value="UniProtKB-KW"/>
</dbReference>
<keyword evidence="3" id="KW-0540">Nuclease</keyword>
<keyword evidence="4" id="KW-0378">Hydrolase</keyword>
<dbReference type="InterPro" id="IPR005227">
    <property type="entry name" value="YqgF"/>
</dbReference>
<sequence>MGIMLILQSRGFYMTTHDIVILPLVTIRNQRAKMAQPQQLPARFTLFPTNLPNLHSNSHSNSSRMCFPKIRAEISLQEHSFPPNAMRRKLDSSWMGGFSLGIDLGLSRTGLAISKGFSVRPLKVLELRGQKLEMSLIEIAQEQEVDEFIVGLPISSDGKETPQSNKVRSVAGRIAVRAAERGWRVYLQDEHGTSTDALNRMIDMGLSKSARKQSLDAYAAMMVLERYFSEHGEGTEMVLPKQLDLQEKLRKGPPSDELDFF</sequence>
<dbReference type="CDD" id="cd16964">
    <property type="entry name" value="YqgF"/>
    <property type="match status" value="1"/>
</dbReference>
<dbReference type="EMBL" id="JBCNJP010000027">
    <property type="protein sequence ID" value="KAK9051570.1"/>
    <property type="molecule type" value="Genomic_DNA"/>
</dbReference>
<evidence type="ECO:0000259" key="5">
    <source>
        <dbReference type="SMART" id="SM00732"/>
    </source>
</evidence>
<proteinExistence type="inferred from homology"/>
<dbReference type="SMART" id="SM00732">
    <property type="entry name" value="YqgFc"/>
    <property type="match status" value="1"/>
</dbReference>
<keyword evidence="2" id="KW-0690">Ribosome biogenesis</keyword>
<keyword evidence="1" id="KW-0963">Cytoplasm</keyword>
<dbReference type="InterPro" id="IPR012337">
    <property type="entry name" value="RNaseH-like_sf"/>
</dbReference>
<dbReference type="HAMAP" id="MF_00651">
    <property type="entry name" value="Nuclease_YqgF"/>
    <property type="match status" value="1"/>
</dbReference>
<name>A0AAP0GL45_9ASTR</name>
<dbReference type="AlphaFoldDB" id="A0AAP0GL45"/>
<dbReference type="NCBIfam" id="TIGR00250">
    <property type="entry name" value="RNAse_H_YqgF"/>
    <property type="match status" value="1"/>
</dbReference>
<dbReference type="Pfam" id="PF03652">
    <property type="entry name" value="RuvX"/>
    <property type="match status" value="1"/>
</dbReference>
<evidence type="ECO:0000256" key="1">
    <source>
        <dbReference type="ARBA" id="ARBA00022490"/>
    </source>
</evidence>
<dbReference type="GO" id="GO:0004518">
    <property type="term" value="F:nuclease activity"/>
    <property type="evidence" value="ECO:0007669"/>
    <property type="project" value="UniProtKB-KW"/>
</dbReference>
<keyword evidence="7" id="KW-1185">Reference proteome</keyword>
<organism evidence="6 7">
    <name type="scientific">Deinandra increscens subsp. villosa</name>
    <dbReference type="NCBI Taxonomy" id="3103831"/>
    <lineage>
        <taxon>Eukaryota</taxon>
        <taxon>Viridiplantae</taxon>
        <taxon>Streptophyta</taxon>
        <taxon>Embryophyta</taxon>
        <taxon>Tracheophyta</taxon>
        <taxon>Spermatophyta</taxon>
        <taxon>Magnoliopsida</taxon>
        <taxon>eudicotyledons</taxon>
        <taxon>Gunneridae</taxon>
        <taxon>Pentapetalae</taxon>
        <taxon>asterids</taxon>
        <taxon>campanulids</taxon>
        <taxon>Asterales</taxon>
        <taxon>Asteraceae</taxon>
        <taxon>Asteroideae</taxon>
        <taxon>Heliantheae alliance</taxon>
        <taxon>Madieae</taxon>
        <taxon>Madiinae</taxon>
        <taxon>Deinandra</taxon>
    </lineage>
</organism>
<dbReference type="InterPro" id="IPR006641">
    <property type="entry name" value="YqgF/RNaseH-like_dom"/>
</dbReference>
<evidence type="ECO:0000313" key="7">
    <source>
        <dbReference type="Proteomes" id="UP001408789"/>
    </source>
</evidence>
<feature type="domain" description="YqgF/RNase H-like" evidence="5">
    <location>
        <begin position="97"/>
        <end position="197"/>
    </location>
</feature>
<evidence type="ECO:0000256" key="4">
    <source>
        <dbReference type="ARBA" id="ARBA00022801"/>
    </source>
</evidence>
<dbReference type="FunFam" id="3.30.420.140:FF:000009">
    <property type="entry name" value="Holliday junction resolvase"/>
    <property type="match status" value="1"/>
</dbReference>
<evidence type="ECO:0000256" key="2">
    <source>
        <dbReference type="ARBA" id="ARBA00022517"/>
    </source>
</evidence>
<dbReference type="PANTHER" id="PTHR33317">
    <property type="entry name" value="POLYNUCLEOTIDYL TRANSFERASE, RIBONUCLEASE H-LIKE SUPERFAMILY PROTEIN"/>
    <property type="match status" value="1"/>
</dbReference>
<evidence type="ECO:0000256" key="3">
    <source>
        <dbReference type="ARBA" id="ARBA00022722"/>
    </source>
</evidence>
<dbReference type="SUPFAM" id="SSF53098">
    <property type="entry name" value="Ribonuclease H-like"/>
    <property type="match status" value="1"/>
</dbReference>
<reference evidence="6 7" key="1">
    <citation type="submission" date="2024-04" db="EMBL/GenBank/DDBJ databases">
        <title>The reference genome of an endangered Asteraceae, Deinandra increscens subsp. villosa, native to the Central Coast of California.</title>
        <authorList>
            <person name="Guilliams M."/>
            <person name="Hasenstab-Lehman K."/>
            <person name="Meyer R."/>
            <person name="Mcevoy S."/>
        </authorList>
    </citation>
    <scope>NUCLEOTIDE SEQUENCE [LARGE SCALE GENOMIC DNA]</scope>
    <source>
        <tissue evidence="6">Leaf</tissue>
    </source>
</reference>
<gene>
    <name evidence="6" type="ORF">SSX86_028197</name>
</gene>
<comment type="caution">
    <text evidence="6">The sequence shown here is derived from an EMBL/GenBank/DDBJ whole genome shotgun (WGS) entry which is preliminary data.</text>
</comment>
<dbReference type="Gene3D" id="3.30.420.140">
    <property type="entry name" value="YqgF/RNase H-like domain"/>
    <property type="match status" value="1"/>
</dbReference>
<dbReference type="Proteomes" id="UP001408789">
    <property type="component" value="Unassembled WGS sequence"/>
</dbReference>
<accession>A0AAP0GL45</accession>
<evidence type="ECO:0000313" key="6">
    <source>
        <dbReference type="EMBL" id="KAK9051570.1"/>
    </source>
</evidence>
<protein>
    <recommendedName>
        <fullName evidence="5">YqgF/RNase H-like domain-containing protein</fullName>
    </recommendedName>
</protein>